<reference evidence="2 3" key="1">
    <citation type="submission" date="2017-07" db="EMBL/GenBank/DDBJ databases">
        <title>Amycolatopsis antarcticus sp. nov., isolated from the surface of an Antarcticus brown macroalga.</title>
        <authorList>
            <person name="Wang J."/>
            <person name="Leiva S."/>
            <person name="Huang J."/>
            <person name="Huang Y."/>
        </authorList>
    </citation>
    <scope>NUCLEOTIDE SEQUENCE [LARGE SCALE GENOMIC DNA]</scope>
    <source>
        <strain evidence="2 3">AU-G6</strain>
    </source>
</reference>
<dbReference type="Pfam" id="PF13450">
    <property type="entry name" value="NAD_binding_8"/>
    <property type="match status" value="1"/>
</dbReference>
<dbReference type="Proteomes" id="UP000242444">
    <property type="component" value="Unassembled WGS sequence"/>
</dbReference>
<dbReference type="SUPFAM" id="SSF51905">
    <property type="entry name" value="FAD/NAD(P)-binding domain"/>
    <property type="match status" value="1"/>
</dbReference>
<evidence type="ECO:0000259" key="1">
    <source>
        <dbReference type="Pfam" id="PF01593"/>
    </source>
</evidence>
<dbReference type="Gene3D" id="3.90.660.10">
    <property type="match status" value="1"/>
</dbReference>
<organism evidence="2 3">
    <name type="scientific">Amycolatopsis antarctica</name>
    <dbReference type="NCBI Taxonomy" id="1854586"/>
    <lineage>
        <taxon>Bacteria</taxon>
        <taxon>Bacillati</taxon>
        <taxon>Actinomycetota</taxon>
        <taxon>Actinomycetes</taxon>
        <taxon>Pseudonocardiales</taxon>
        <taxon>Pseudonocardiaceae</taxon>
        <taxon>Amycolatopsis</taxon>
    </lineage>
</organism>
<dbReference type="Gene3D" id="3.50.50.60">
    <property type="entry name" value="FAD/NAD(P)-binding domain"/>
    <property type="match status" value="1"/>
</dbReference>
<keyword evidence="3" id="KW-1185">Reference proteome</keyword>
<dbReference type="Pfam" id="PF01593">
    <property type="entry name" value="Amino_oxidase"/>
    <property type="match status" value="1"/>
</dbReference>
<dbReference type="RefSeq" id="WP_094864116.1">
    <property type="nucleotide sequence ID" value="NZ_NKYE01000011.1"/>
</dbReference>
<sequence>MTVMVVGAGIAGVACARELTAAGVAVRIVDRGHAIGGRMATKHLGSPRRAVDIGAAYFTVRDPGFAAIAAHWQAEGLARPWTDTLQAVDDGVWRDTTGPARWGAPGGLRGLVGALAQDLPVELGYTVRSVGPGPVVDGERFDAVVLAMPDPQAARLVDAASPATAETARPWDPVLAVTAGFGSRHWDRLRTAAFVNDHPDVALIADDGARRGDLAPVLVTHSTAELAERYDAEPEAAVRPVLDAVGGLLGFDGADALWTHVHRWRYARPRHSRDTPFHRGEDGICLAGDGWGSPKVETAWRSGAALGRDLLGLGPAG</sequence>
<evidence type="ECO:0000313" key="2">
    <source>
        <dbReference type="EMBL" id="OZM71833.1"/>
    </source>
</evidence>
<dbReference type="GO" id="GO:0016491">
    <property type="term" value="F:oxidoreductase activity"/>
    <property type="evidence" value="ECO:0007669"/>
    <property type="project" value="InterPro"/>
</dbReference>
<dbReference type="InterPro" id="IPR002937">
    <property type="entry name" value="Amino_oxidase"/>
</dbReference>
<accession>A0A263D073</accession>
<dbReference type="PANTHER" id="PTHR16128:SF5">
    <property type="entry name" value="FAD_NAD(P)-BINDING OXIDOREDUCTASE FAMILY PROTEIN"/>
    <property type="match status" value="1"/>
</dbReference>
<comment type="caution">
    <text evidence="2">The sequence shown here is derived from an EMBL/GenBank/DDBJ whole genome shotgun (WGS) entry which is preliminary data.</text>
</comment>
<dbReference type="OrthoDB" id="5792777at2"/>
<feature type="domain" description="Amine oxidase" evidence="1">
    <location>
        <begin position="102"/>
        <end position="303"/>
    </location>
</feature>
<dbReference type="InterPro" id="IPR036188">
    <property type="entry name" value="FAD/NAD-bd_sf"/>
</dbReference>
<evidence type="ECO:0000313" key="3">
    <source>
        <dbReference type="Proteomes" id="UP000242444"/>
    </source>
</evidence>
<gene>
    <name evidence="2" type="ORF">CFN78_18590</name>
</gene>
<name>A0A263D073_9PSEU</name>
<proteinExistence type="predicted"/>
<dbReference type="PANTHER" id="PTHR16128">
    <property type="entry name" value="FAD/NAD(P)-BINDING OXIDOREDUCTASE FAMILY PROTEIN"/>
    <property type="match status" value="1"/>
</dbReference>
<dbReference type="InParanoid" id="A0A263D073"/>
<protein>
    <submittedName>
        <fullName evidence="2">NAD/FAD-dependent oxidoreductase</fullName>
    </submittedName>
</protein>
<dbReference type="EMBL" id="NKYE01000011">
    <property type="protein sequence ID" value="OZM71833.1"/>
    <property type="molecule type" value="Genomic_DNA"/>
</dbReference>
<dbReference type="AlphaFoldDB" id="A0A263D073"/>